<keyword evidence="2" id="KW-1185">Reference proteome</keyword>
<reference evidence="2" key="1">
    <citation type="journal article" date="2019" name="Int. J. Syst. Evol. Microbiol.">
        <title>The Global Catalogue of Microorganisms (GCM) 10K type strain sequencing project: providing services to taxonomists for standard genome sequencing and annotation.</title>
        <authorList>
            <consortium name="The Broad Institute Genomics Platform"/>
            <consortium name="The Broad Institute Genome Sequencing Center for Infectious Disease"/>
            <person name="Wu L."/>
            <person name="Ma J."/>
        </authorList>
    </citation>
    <scope>NUCLEOTIDE SEQUENCE [LARGE SCALE GENOMIC DNA]</scope>
    <source>
        <strain evidence="2">KCTC 52274</strain>
    </source>
</reference>
<dbReference type="RefSeq" id="WP_378290453.1">
    <property type="nucleotide sequence ID" value="NZ_JBHULE010000008.1"/>
</dbReference>
<dbReference type="EMBL" id="JBHULE010000008">
    <property type="protein sequence ID" value="MFD2562130.1"/>
    <property type="molecule type" value="Genomic_DNA"/>
</dbReference>
<name>A0ABW5LBG8_9FLAO</name>
<dbReference type="Proteomes" id="UP001597319">
    <property type="component" value="Unassembled WGS sequence"/>
</dbReference>
<protein>
    <submittedName>
        <fullName evidence="1">Uncharacterized protein</fullName>
    </submittedName>
</protein>
<organism evidence="1 2">
    <name type="scientific">Aquimarina rubra</name>
    <dbReference type="NCBI Taxonomy" id="1920033"/>
    <lineage>
        <taxon>Bacteria</taxon>
        <taxon>Pseudomonadati</taxon>
        <taxon>Bacteroidota</taxon>
        <taxon>Flavobacteriia</taxon>
        <taxon>Flavobacteriales</taxon>
        <taxon>Flavobacteriaceae</taxon>
        <taxon>Aquimarina</taxon>
    </lineage>
</organism>
<sequence>MSDYANYNRKNAELLEELVGETSRSSIFMARLKCKLPYGFSFRTGQT</sequence>
<proteinExistence type="predicted"/>
<gene>
    <name evidence="1" type="ORF">ACFSR1_05575</name>
</gene>
<comment type="caution">
    <text evidence="1">The sequence shown here is derived from an EMBL/GenBank/DDBJ whole genome shotgun (WGS) entry which is preliminary data.</text>
</comment>
<evidence type="ECO:0000313" key="1">
    <source>
        <dbReference type="EMBL" id="MFD2562130.1"/>
    </source>
</evidence>
<accession>A0ABW5LBG8</accession>
<evidence type="ECO:0000313" key="2">
    <source>
        <dbReference type="Proteomes" id="UP001597319"/>
    </source>
</evidence>